<dbReference type="GO" id="GO:0000976">
    <property type="term" value="F:transcription cis-regulatory region binding"/>
    <property type="evidence" value="ECO:0007669"/>
    <property type="project" value="TreeGrafter"/>
</dbReference>
<keyword evidence="3" id="KW-0804">Transcription</keyword>
<gene>
    <name evidence="6" type="ORF">TL08_08025</name>
</gene>
<dbReference type="PROSITE" id="PS50977">
    <property type="entry name" value="HTH_TETR_2"/>
    <property type="match status" value="1"/>
</dbReference>
<dbReference type="InterPro" id="IPR009057">
    <property type="entry name" value="Homeodomain-like_sf"/>
</dbReference>
<evidence type="ECO:0000313" key="7">
    <source>
        <dbReference type="Proteomes" id="UP000095210"/>
    </source>
</evidence>
<dbReference type="SUPFAM" id="SSF46689">
    <property type="entry name" value="Homeodomain-like"/>
    <property type="match status" value="1"/>
</dbReference>
<dbReference type="InterPro" id="IPR001647">
    <property type="entry name" value="HTH_TetR"/>
</dbReference>
<evidence type="ECO:0000256" key="2">
    <source>
        <dbReference type="ARBA" id="ARBA00023125"/>
    </source>
</evidence>
<dbReference type="InterPro" id="IPR050109">
    <property type="entry name" value="HTH-type_TetR-like_transc_reg"/>
</dbReference>
<reference evidence="7" key="1">
    <citation type="submission" date="2016-03" db="EMBL/GenBank/DDBJ databases">
        <title>Complete genome sequence of the type strain Actinoalloteichus hymeniacidonis DSM 45092.</title>
        <authorList>
            <person name="Schaffert L."/>
            <person name="Albersmeier A."/>
            <person name="Winkler A."/>
            <person name="Kalinowski J."/>
            <person name="Zotchev S."/>
            <person name="Ruckert C."/>
        </authorList>
    </citation>
    <scope>NUCLEOTIDE SEQUENCE [LARGE SCALE GENOMIC DNA]</scope>
    <source>
        <strain evidence="7">HPA177(T) (DSM 45092(T))</strain>
    </source>
</reference>
<dbReference type="GO" id="GO:0003700">
    <property type="term" value="F:DNA-binding transcription factor activity"/>
    <property type="evidence" value="ECO:0007669"/>
    <property type="project" value="TreeGrafter"/>
</dbReference>
<evidence type="ECO:0000259" key="5">
    <source>
        <dbReference type="PROSITE" id="PS50977"/>
    </source>
</evidence>
<evidence type="ECO:0000256" key="4">
    <source>
        <dbReference type="PROSITE-ProRule" id="PRU00335"/>
    </source>
</evidence>
<name>A0AAC9HNC5_9PSEU</name>
<proteinExistence type="predicted"/>
<organism evidence="6 7">
    <name type="scientific">Actinoalloteichus hymeniacidonis</name>
    <dbReference type="NCBI Taxonomy" id="340345"/>
    <lineage>
        <taxon>Bacteria</taxon>
        <taxon>Bacillati</taxon>
        <taxon>Actinomycetota</taxon>
        <taxon>Actinomycetes</taxon>
        <taxon>Pseudonocardiales</taxon>
        <taxon>Pseudonocardiaceae</taxon>
        <taxon>Actinoalloteichus</taxon>
    </lineage>
</organism>
<dbReference type="KEGG" id="ahm:TL08_08025"/>
<dbReference type="Proteomes" id="UP000095210">
    <property type="component" value="Chromosome"/>
</dbReference>
<dbReference type="RefSeq" id="WP_069847803.1">
    <property type="nucleotide sequence ID" value="NZ_CP014859.1"/>
</dbReference>
<dbReference type="EMBL" id="CP014859">
    <property type="protein sequence ID" value="AOS62422.1"/>
    <property type="molecule type" value="Genomic_DNA"/>
</dbReference>
<dbReference type="PANTHER" id="PTHR30055:SF234">
    <property type="entry name" value="HTH-TYPE TRANSCRIPTIONAL REGULATOR BETI"/>
    <property type="match status" value="1"/>
</dbReference>
<dbReference type="PANTHER" id="PTHR30055">
    <property type="entry name" value="HTH-TYPE TRANSCRIPTIONAL REGULATOR RUTR"/>
    <property type="match status" value="1"/>
</dbReference>
<evidence type="ECO:0000256" key="1">
    <source>
        <dbReference type="ARBA" id="ARBA00023015"/>
    </source>
</evidence>
<dbReference type="Pfam" id="PF00440">
    <property type="entry name" value="TetR_N"/>
    <property type="match status" value="1"/>
</dbReference>
<accession>A0AAC9HNC5</accession>
<dbReference type="AlphaFoldDB" id="A0AAC9HNC5"/>
<feature type="domain" description="HTH tetR-type" evidence="5">
    <location>
        <begin position="9"/>
        <end position="69"/>
    </location>
</feature>
<protein>
    <submittedName>
        <fullName evidence="6">Transcriptional regulator, TetR family</fullName>
    </submittedName>
</protein>
<keyword evidence="2 4" id="KW-0238">DNA-binding</keyword>
<dbReference type="Gene3D" id="1.10.357.10">
    <property type="entry name" value="Tetracycline Repressor, domain 2"/>
    <property type="match status" value="1"/>
</dbReference>
<feature type="DNA-binding region" description="H-T-H motif" evidence="4">
    <location>
        <begin position="32"/>
        <end position="51"/>
    </location>
</feature>
<evidence type="ECO:0000256" key="3">
    <source>
        <dbReference type="ARBA" id="ARBA00023163"/>
    </source>
</evidence>
<keyword evidence="1" id="KW-0805">Transcription regulation</keyword>
<evidence type="ECO:0000313" key="6">
    <source>
        <dbReference type="EMBL" id="AOS62422.1"/>
    </source>
</evidence>
<sequence length="203" mass="22171">MTVRAGGELGSRDKVLLAAMTMFGENPAARLSVRAVASRAGVSMGSLRYHFPTQRELQDEVLTRIYDLVIKDDQIHDTSVPARDRLVGRLRQVLAPAGVGAQAREATRKVFEDFLLPESTEEQRAAYLAVGREAQRRVEYWLTVLVSEGALAAGDNTKRARFLITLVNGLGLERALPAEDSILQSETDTLYLAVDSLLGSGSD</sequence>
<keyword evidence="7" id="KW-1185">Reference proteome</keyword>